<keyword evidence="5" id="KW-1185">Reference proteome</keyword>
<protein>
    <submittedName>
        <fullName evidence="4">Uncharacterized damage-inducible protein DinB (Forms a four-helix bundle)</fullName>
    </submittedName>
</protein>
<dbReference type="InterPro" id="IPR034660">
    <property type="entry name" value="DinB/YfiT-like"/>
</dbReference>
<proteinExistence type="inferred from homology"/>
<gene>
    <name evidence="4" type="ORF">SAMN06265348_107336</name>
</gene>
<evidence type="ECO:0000313" key="5">
    <source>
        <dbReference type="Proteomes" id="UP000320300"/>
    </source>
</evidence>
<dbReference type="SUPFAM" id="SSF109854">
    <property type="entry name" value="DinB/YfiT-like putative metalloenzymes"/>
    <property type="match status" value="1"/>
</dbReference>
<dbReference type="AlphaFoldDB" id="A0A521EAY7"/>
<dbReference type="Gene3D" id="1.20.120.450">
    <property type="entry name" value="dinb family like domain"/>
    <property type="match status" value="1"/>
</dbReference>
<feature type="binding site" evidence="3">
    <location>
        <position position="136"/>
    </location>
    <ligand>
        <name>a divalent metal cation</name>
        <dbReference type="ChEBI" id="CHEBI:60240"/>
    </ligand>
</feature>
<dbReference type="Proteomes" id="UP000320300">
    <property type="component" value="Unassembled WGS sequence"/>
</dbReference>
<evidence type="ECO:0000313" key="4">
    <source>
        <dbReference type="EMBL" id="SMO81087.1"/>
    </source>
</evidence>
<feature type="binding site" evidence="3">
    <location>
        <position position="132"/>
    </location>
    <ligand>
        <name>a divalent metal cation</name>
        <dbReference type="ChEBI" id="CHEBI:60240"/>
    </ligand>
</feature>
<feature type="binding site" evidence="3">
    <location>
        <position position="49"/>
    </location>
    <ligand>
        <name>a divalent metal cation</name>
        <dbReference type="ChEBI" id="CHEBI:60240"/>
    </ligand>
</feature>
<name>A0A521EAY7_9SPHI</name>
<dbReference type="RefSeq" id="WP_142529138.1">
    <property type="nucleotide sequence ID" value="NZ_CBCSJO010000007.1"/>
</dbReference>
<sequence>MNKQYFTELADYIIWADQKAIGWLNQINDQQWEQVLNSSFSSIKQTAIHIASAEKIWVDFWTSKPDPVYLSAEFNGTKDELVQIWKESSASLKHFIENYPEENYLQDVTFRKPDGEAGQMEFYKTFPHMVNHSTYHRGQLVTLLRQAGFTDLCSTDLFTYYRMIGIDFSPPRDISK</sequence>
<keyword evidence="2 3" id="KW-0479">Metal-binding</keyword>
<evidence type="ECO:0000256" key="2">
    <source>
        <dbReference type="ARBA" id="ARBA00022723"/>
    </source>
</evidence>
<dbReference type="PANTHER" id="PTHR37302">
    <property type="entry name" value="SLR1116 PROTEIN"/>
    <property type="match status" value="1"/>
</dbReference>
<dbReference type="InterPro" id="IPR007837">
    <property type="entry name" value="DinB"/>
</dbReference>
<dbReference type="Pfam" id="PF05163">
    <property type="entry name" value="DinB"/>
    <property type="match status" value="1"/>
</dbReference>
<evidence type="ECO:0000256" key="3">
    <source>
        <dbReference type="PIRSR" id="PIRSR607837-1"/>
    </source>
</evidence>
<organism evidence="4 5">
    <name type="scientific">Pedobacter westerhofensis</name>
    <dbReference type="NCBI Taxonomy" id="425512"/>
    <lineage>
        <taxon>Bacteria</taxon>
        <taxon>Pseudomonadati</taxon>
        <taxon>Bacteroidota</taxon>
        <taxon>Sphingobacteriia</taxon>
        <taxon>Sphingobacteriales</taxon>
        <taxon>Sphingobacteriaceae</taxon>
        <taxon>Pedobacter</taxon>
    </lineage>
</organism>
<dbReference type="PANTHER" id="PTHR37302:SF3">
    <property type="entry name" value="DAMAGE-INDUCIBLE PROTEIN DINB"/>
    <property type="match status" value="1"/>
</dbReference>
<accession>A0A521EAY7</accession>
<dbReference type="EMBL" id="FXTN01000007">
    <property type="protein sequence ID" value="SMO81087.1"/>
    <property type="molecule type" value="Genomic_DNA"/>
</dbReference>
<reference evidence="4 5" key="1">
    <citation type="submission" date="2017-05" db="EMBL/GenBank/DDBJ databases">
        <authorList>
            <person name="Varghese N."/>
            <person name="Submissions S."/>
        </authorList>
    </citation>
    <scope>NUCLEOTIDE SEQUENCE [LARGE SCALE GENOMIC DNA]</scope>
    <source>
        <strain evidence="4 5">DSM 19036</strain>
    </source>
</reference>
<dbReference type="OrthoDB" id="9811413at2"/>
<comment type="similarity">
    <text evidence="1">Belongs to the DinB family.</text>
</comment>
<dbReference type="GO" id="GO:0046872">
    <property type="term" value="F:metal ion binding"/>
    <property type="evidence" value="ECO:0007669"/>
    <property type="project" value="UniProtKB-KW"/>
</dbReference>
<evidence type="ECO:0000256" key="1">
    <source>
        <dbReference type="ARBA" id="ARBA00008635"/>
    </source>
</evidence>